<dbReference type="AlphaFoldDB" id="A0A921NBT9"/>
<proteinExistence type="predicted"/>
<protein>
    <submittedName>
        <fullName evidence="2">Uncharacterized protein</fullName>
    </submittedName>
</protein>
<accession>A0A921NBT9</accession>
<dbReference type="Proteomes" id="UP000700212">
    <property type="component" value="Unassembled WGS sequence"/>
</dbReference>
<reference evidence="2" key="2">
    <citation type="submission" date="2021-09" db="EMBL/GenBank/DDBJ databases">
        <authorList>
            <person name="Gilroy R."/>
        </authorList>
    </citation>
    <scope>NUCLEOTIDE SEQUENCE</scope>
    <source>
        <strain evidence="2">CHK160-4876</strain>
    </source>
</reference>
<dbReference type="EMBL" id="DYTV01000074">
    <property type="protein sequence ID" value="HJH11227.1"/>
    <property type="molecule type" value="Genomic_DNA"/>
</dbReference>
<evidence type="ECO:0000313" key="2">
    <source>
        <dbReference type="EMBL" id="HJH11227.1"/>
    </source>
</evidence>
<dbReference type="OrthoDB" id="9894733at2"/>
<dbReference type="RefSeq" id="WP_108307472.1">
    <property type="nucleotide sequence ID" value="NZ_QAFW01000030.1"/>
</dbReference>
<comment type="caution">
    <text evidence="2">The sequence shown here is derived from an EMBL/GenBank/DDBJ whole genome shotgun (WGS) entry which is preliminary data.</text>
</comment>
<gene>
    <name evidence="2" type="ORF">K8V30_05950</name>
</gene>
<organism evidence="2 3">
    <name type="scientific">Metalysinibacillus jejuensis</name>
    <dbReference type="NCBI Taxonomy" id="914327"/>
    <lineage>
        <taxon>Bacteria</taxon>
        <taxon>Bacillati</taxon>
        <taxon>Bacillota</taxon>
        <taxon>Bacilli</taxon>
        <taxon>Bacillales</taxon>
        <taxon>Caryophanaceae</taxon>
        <taxon>Metalysinibacillus</taxon>
    </lineage>
</organism>
<evidence type="ECO:0000256" key="1">
    <source>
        <dbReference type="SAM" id="MobiDB-lite"/>
    </source>
</evidence>
<name>A0A921NBT9_9BACL</name>
<evidence type="ECO:0000313" key="3">
    <source>
        <dbReference type="Proteomes" id="UP000700212"/>
    </source>
</evidence>
<feature type="compositionally biased region" description="Polar residues" evidence="1">
    <location>
        <begin position="51"/>
        <end position="62"/>
    </location>
</feature>
<feature type="region of interest" description="Disordered" evidence="1">
    <location>
        <begin position="30"/>
        <end position="66"/>
    </location>
</feature>
<reference evidence="2" key="1">
    <citation type="journal article" date="2021" name="PeerJ">
        <title>Extensive microbial diversity within the chicken gut microbiome revealed by metagenomics and culture.</title>
        <authorList>
            <person name="Gilroy R."/>
            <person name="Ravi A."/>
            <person name="Getino M."/>
            <person name="Pursley I."/>
            <person name="Horton D.L."/>
            <person name="Alikhan N.F."/>
            <person name="Baker D."/>
            <person name="Gharbi K."/>
            <person name="Hall N."/>
            <person name="Watson M."/>
            <person name="Adriaenssens E.M."/>
            <person name="Foster-Nyarko E."/>
            <person name="Jarju S."/>
            <person name="Secka A."/>
            <person name="Antonio M."/>
            <person name="Oren A."/>
            <person name="Chaudhuri R.R."/>
            <person name="La Ragione R."/>
            <person name="Hildebrand F."/>
            <person name="Pallen M.J."/>
        </authorList>
    </citation>
    <scope>NUCLEOTIDE SEQUENCE</scope>
    <source>
        <strain evidence="2">CHK160-4876</strain>
    </source>
</reference>
<sequence length="91" mass="10860">MRVNRKEQYSAYRSASRVQNELVYRDFLHQERHAFDGQQPKKQKKSPSKQHTQTEQVPTNTLGYPMKKEVNIKLETQHNRKSTIAKYRNSI</sequence>